<evidence type="ECO:0000313" key="12">
    <source>
        <dbReference type="Proteomes" id="UP000286482"/>
    </source>
</evidence>
<dbReference type="InterPro" id="IPR004090">
    <property type="entry name" value="Chemotax_Me-accpt_rcpt"/>
</dbReference>
<reference evidence="11 12" key="1">
    <citation type="submission" date="2018-09" db="EMBL/GenBank/DDBJ databases">
        <authorList>
            <person name="Wang Z."/>
        </authorList>
    </citation>
    <scope>NUCLEOTIDE SEQUENCE [LARGE SCALE GENOMIC DNA]</scope>
    <source>
        <strain evidence="11 12">ALS 81</strain>
    </source>
</reference>
<dbReference type="PROSITE" id="PS50192">
    <property type="entry name" value="T_SNARE"/>
    <property type="match status" value="1"/>
</dbReference>
<dbReference type="GO" id="GO:0004888">
    <property type="term" value="F:transmembrane signaling receptor activity"/>
    <property type="evidence" value="ECO:0007669"/>
    <property type="project" value="InterPro"/>
</dbReference>
<dbReference type="Pfam" id="PF00672">
    <property type="entry name" value="HAMP"/>
    <property type="match status" value="1"/>
</dbReference>
<name>A0A420EA08_9ALTE</name>
<sequence length="535" mass="58514">MTIRSKLYIALSFLMTILIIQSGFLIYQSSKIHSASTSIGATIEPILFKNYELKISVIQVQQWLTDISATRALDGLNDGIEVAEENYQIAKDLLAELAVLDDENARAYQNMLPTLEQYFYTGKQMANAYIEQGPEGGNKLMAKFDTAAAAITSKVEEVMVLASQRSLENLAQQTKDAETIKLSVYFFSTLLLLVLSALYIMTAKGILKPLDVMSDMADGLAHGEGDLTLRLNEARNDELGQTSKHINSFIEKTRTAIKAVSETTIELAQTSDLLQNTAETTHENMSQQLKETEQTASAMSEMTVSSKEVAQYTVSASNETAVVNENIDKGISICSSTTTQMANLSEKMGSAQEVVQRLGDDSENIGSMLDVIVSISEQTNLLALNAAIEAARAGEQGRGFAVVADEVRTLAVRSQESSQDIQNVVNRLRENVKEVVNVFDVSRDNAKQSHGHVEELMESLAIISENIGNINQMNSQIATAADEQNQVVSEVEQSIINISDISKSNALNVELVHSTGTTLKANVTQLNQLLSQFKY</sequence>
<evidence type="ECO:0000256" key="4">
    <source>
        <dbReference type="ARBA" id="ARBA00029447"/>
    </source>
</evidence>
<keyword evidence="3 5" id="KW-0807">Transducer</keyword>
<comment type="subcellular location">
    <subcellularLocation>
        <location evidence="1">Cell inner membrane</location>
        <topology evidence="1">Multi-pass membrane protein</topology>
    </subcellularLocation>
</comment>
<dbReference type="Gene3D" id="1.10.287.950">
    <property type="entry name" value="Methyl-accepting chemotaxis protein"/>
    <property type="match status" value="1"/>
</dbReference>
<protein>
    <submittedName>
        <fullName evidence="11">Methyl-accepting chemotaxis protein</fullName>
    </submittedName>
</protein>
<feature type="transmembrane region" description="Helical" evidence="7">
    <location>
        <begin position="182"/>
        <end position="201"/>
    </location>
</feature>
<dbReference type="Pfam" id="PF00015">
    <property type="entry name" value="MCPsignal"/>
    <property type="match status" value="1"/>
</dbReference>
<accession>A0A420EA08</accession>
<gene>
    <name evidence="11" type="ORF">DBZ36_13795</name>
</gene>
<dbReference type="PROSITE" id="PS50111">
    <property type="entry name" value="CHEMOTAXIS_TRANSDUC_2"/>
    <property type="match status" value="1"/>
</dbReference>
<feature type="coiled-coil region" evidence="6">
    <location>
        <begin position="275"/>
        <end position="302"/>
    </location>
</feature>
<keyword evidence="2" id="KW-0997">Cell inner membrane</keyword>
<feature type="domain" description="Methyl-accepting transducer" evidence="8">
    <location>
        <begin position="263"/>
        <end position="499"/>
    </location>
</feature>
<keyword evidence="6" id="KW-0175">Coiled coil</keyword>
<dbReference type="PANTHER" id="PTHR32089:SF41">
    <property type="entry name" value="METHYL-ACCEPTING CHEMOTAXIS PROTEIN"/>
    <property type="match status" value="1"/>
</dbReference>
<evidence type="ECO:0000259" key="9">
    <source>
        <dbReference type="PROSITE" id="PS50192"/>
    </source>
</evidence>
<dbReference type="SMART" id="SM00304">
    <property type="entry name" value="HAMP"/>
    <property type="match status" value="1"/>
</dbReference>
<dbReference type="SUPFAM" id="SSF58104">
    <property type="entry name" value="Methyl-accepting chemotaxis protein (MCP) signaling domain"/>
    <property type="match status" value="1"/>
</dbReference>
<feature type="transmembrane region" description="Helical" evidence="7">
    <location>
        <begin position="7"/>
        <end position="27"/>
    </location>
</feature>
<keyword evidence="2" id="KW-1003">Cell membrane</keyword>
<keyword evidence="12" id="KW-1185">Reference proteome</keyword>
<proteinExistence type="inferred from homology"/>
<dbReference type="FunFam" id="1.10.287.950:FF:000001">
    <property type="entry name" value="Methyl-accepting chemotaxis sensory transducer"/>
    <property type="match status" value="1"/>
</dbReference>
<dbReference type="InterPro" id="IPR004089">
    <property type="entry name" value="MCPsignal_dom"/>
</dbReference>
<evidence type="ECO:0000259" key="8">
    <source>
        <dbReference type="PROSITE" id="PS50111"/>
    </source>
</evidence>
<dbReference type="PROSITE" id="PS50885">
    <property type="entry name" value="HAMP"/>
    <property type="match status" value="1"/>
</dbReference>
<evidence type="ECO:0000256" key="2">
    <source>
        <dbReference type="ARBA" id="ARBA00022519"/>
    </source>
</evidence>
<keyword evidence="7" id="KW-0812">Transmembrane</keyword>
<dbReference type="EMBL" id="RAQO01000007">
    <property type="protein sequence ID" value="RKF17509.1"/>
    <property type="molecule type" value="Genomic_DNA"/>
</dbReference>
<dbReference type="SMART" id="SM00283">
    <property type="entry name" value="MA"/>
    <property type="match status" value="1"/>
</dbReference>
<keyword evidence="7" id="KW-0472">Membrane</keyword>
<evidence type="ECO:0000313" key="11">
    <source>
        <dbReference type="EMBL" id="RKF17509.1"/>
    </source>
</evidence>
<evidence type="ECO:0000256" key="1">
    <source>
        <dbReference type="ARBA" id="ARBA00004429"/>
    </source>
</evidence>
<dbReference type="GO" id="GO:0007165">
    <property type="term" value="P:signal transduction"/>
    <property type="evidence" value="ECO:0007669"/>
    <property type="project" value="UniProtKB-KW"/>
</dbReference>
<dbReference type="InterPro" id="IPR003660">
    <property type="entry name" value="HAMP_dom"/>
</dbReference>
<evidence type="ECO:0000256" key="3">
    <source>
        <dbReference type="ARBA" id="ARBA00023224"/>
    </source>
</evidence>
<evidence type="ECO:0000256" key="6">
    <source>
        <dbReference type="SAM" id="Coils"/>
    </source>
</evidence>
<dbReference type="Proteomes" id="UP000286482">
    <property type="component" value="Unassembled WGS sequence"/>
</dbReference>
<dbReference type="CDD" id="cd06225">
    <property type="entry name" value="HAMP"/>
    <property type="match status" value="1"/>
</dbReference>
<comment type="caution">
    <text evidence="11">The sequence shown here is derived from an EMBL/GenBank/DDBJ whole genome shotgun (WGS) entry which is preliminary data.</text>
</comment>
<feature type="domain" description="HAMP" evidence="10">
    <location>
        <begin position="204"/>
        <end position="258"/>
    </location>
</feature>
<evidence type="ECO:0000259" key="10">
    <source>
        <dbReference type="PROSITE" id="PS50885"/>
    </source>
</evidence>
<dbReference type="PANTHER" id="PTHR32089">
    <property type="entry name" value="METHYL-ACCEPTING CHEMOTAXIS PROTEIN MCPB"/>
    <property type="match status" value="1"/>
</dbReference>
<dbReference type="InterPro" id="IPR000727">
    <property type="entry name" value="T_SNARE_dom"/>
</dbReference>
<keyword evidence="7" id="KW-1133">Transmembrane helix</keyword>
<evidence type="ECO:0000256" key="7">
    <source>
        <dbReference type="SAM" id="Phobius"/>
    </source>
</evidence>
<dbReference type="GO" id="GO:0006935">
    <property type="term" value="P:chemotaxis"/>
    <property type="evidence" value="ECO:0007669"/>
    <property type="project" value="InterPro"/>
</dbReference>
<comment type="similarity">
    <text evidence="4">Belongs to the methyl-accepting chemotaxis (MCP) protein family.</text>
</comment>
<organism evidence="11 12">
    <name type="scientific">Alginatibacterium sediminis</name>
    <dbReference type="NCBI Taxonomy" id="2164068"/>
    <lineage>
        <taxon>Bacteria</taxon>
        <taxon>Pseudomonadati</taxon>
        <taxon>Pseudomonadota</taxon>
        <taxon>Gammaproteobacteria</taxon>
        <taxon>Alteromonadales</taxon>
        <taxon>Alteromonadaceae</taxon>
        <taxon>Alginatibacterium</taxon>
    </lineage>
</organism>
<dbReference type="GO" id="GO:0005886">
    <property type="term" value="C:plasma membrane"/>
    <property type="evidence" value="ECO:0007669"/>
    <property type="project" value="UniProtKB-SubCell"/>
</dbReference>
<evidence type="ECO:0000256" key="5">
    <source>
        <dbReference type="PROSITE-ProRule" id="PRU00284"/>
    </source>
</evidence>
<dbReference type="AlphaFoldDB" id="A0A420EA08"/>
<dbReference type="PRINTS" id="PR00260">
    <property type="entry name" value="CHEMTRNSDUCR"/>
</dbReference>
<feature type="domain" description="T-SNARE coiled-coil homology" evidence="9">
    <location>
        <begin position="450"/>
        <end position="512"/>
    </location>
</feature>
<feature type="coiled-coil region" evidence="6">
    <location>
        <begin position="80"/>
        <end position="110"/>
    </location>
</feature>